<evidence type="ECO:0000256" key="3">
    <source>
        <dbReference type="ARBA" id="ARBA00022692"/>
    </source>
</evidence>
<comment type="similarity">
    <text evidence="9 10 11">Belongs to the MurJ/MviN family.</text>
</comment>
<evidence type="ECO:0000256" key="11">
    <source>
        <dbReference type="PIRNR" id="PIRNR002869"/>
    </source>
</evidence>
<dbReference type="PANTHER" id="PTHR47019:SF1">
    <property type="entry name" value="LIPID II FLIPPASE MURJ"/>
    <property type="match status" value="1"/>
</dbReference>
<gene>
    <name evidence="10" type="primary">murJ</name>
    <name evidence="12" type="ORF">DFR50_13041</name>
</gene>
<dbReference type="GO" id="GO:0034204">
    <property type="term" value="P:lipid translocation"/>
    <property type="evidence" value="ECO:0007669"/>
    <property type="project" value="TreeGrafter"/>
</dbReference>
<comment type="caution">
    <text evidence="12">The sequence shown here is derived from an EMBL/GenBank/DDBJ whole genome shotgun (WGS) entry which is preliminary data.</text>
</comment>
<dbReference type="PRINTS" id="PR01806">
    <property type="entry name" value="VIRFACTRMVIN"/>
</dbReference>
<accession>A0A366EVW4</accession>
<dbReference type="CDD" id="cd13123">
    <property type="entry name" value="MATE_MurJ_like"/>
    <property type="match status" value="1"/>
</dbReference>
<keyword evidence="7 10" id="KW-0472">Membrane</keyword>
<evidence type="ECO:0000256" key="2">
    <source>
        <dbReference type="ARBA" id="ARBA00022475"/>
    </source>
</evidence>
<feature type="transmembrane region" description="Helical" evidence="10">
    <location>
        <begin position="317"/>
        <end position="341"/>
    </location>
</feature>
<evidence type="ECO:0000256" key="6">
    <source>
        <dbReference type="ARBA" id="ARBA00022989"/>
    </source>
</evidence>
<keyword evidence="10 11" id="KW-0813">Transport</keyword>
<dbReference type="AlphaFoldDB" id="A0A366EVW4"/>
<keyword evidence="5 10" id="KW-0573">Peptidoglycan synthesis</keyword>
<name>A0A366EVW4_9HYPH</name>
<keyword evidence="6 10" id="KW-1133">Transmembrane helix</keyword>
<evidence type="ECO:0000313" key="12">
    <source>
        <dbReference type="EMBL" id="RBP06484.1"/>
    </source>
</evidence>
<dbReference type="EMBL" id="QNRK01000030">
    <property type="protein sequence ID" value="RBP06484.1"/>
    <property type="molecule type" value="Genomic_DNA"/>
</dbReference>
<sequence length="527" mass="55163">MSRMVRNIFSVGGWTVVSRLTGFVRDMALAALLGGGALNDAYVAAIKLPNQFRQIFGEGSFNAAYLPTYTRVLETKGPEHAGQFASQVFTLLILSQVVLLALVYLDMPLLVELTSPGFVREPQKFAAAVAMSRIMFPYIAFIAVFALHQGTLNANNSWSVPAAAPAAANLCMIAFLAWAAWFPKLSPGVASMASWGFLASGATQLAIAMADARRRGLLERLMRPRWTPEVRQFFWMLGPAIGISASYQIGALADQIVGSLLPTGGLSAISYADRLYQLPGGVIVIATGSVLLREMAGLVARGDDEAALHAQNRAASLTFALGAPFVVVFLLIPDLIIAAAFEHGAFKASATQQAAGVLAAYSLGMPALFVDRIVAASFLSRGDTATPMKATLAGVALNVALKVLLYRPLGAPGLALGTAAGLWLKVGSVYALARRRGWAEPDDRFIGAVAATLFASGALALALTLADAYLADALAHTAFSREIRLAALAGLGVSVYFPALALGLGLSGAAPTGALARVLRAVRPGDS</sequence>
<evidence type="ECO:0000256" key="9">
    <source>
        <dbReference type="ARBA" id="ARBA00061532"/>
    </source>
</evidence>
<evidence type="ECO:0000256" key="10">
    <source>
        <dbReference type="HAMAP-Rule" id="MF_02078"/>
    </source>
</evidence>
<dbReference type="GO" id="GO:0005886">
    <property type="term" value="C:plasma membrane"/>
    <property type="evidence" value="ECO:0007669"/>
    <property type="project" value="UniProtKB-SubCell"/>
</dbReference>
<comment type="subcellular location">
    <subcellularLocation>
        <location evidence="10">Cell inner membrane</location>
        <topology evidence="10">Multi-pass membrane protein</topology>
    </subcellularLocation>
    <subcellularLocation>
        <location evidence="1">Cell membrane</location>
        <topology evidence="1">Multi-pass membrane protein</topology>
    </subcellularLocation>
</comment>
<organism evidence="12 13">
    <name type="scientific">Roseiarcus fermentans</name>
    <dbReference type="NCBI Taxonomy" id="1473586"/>
    <lineage>
        <taxon>Bacteria</taxon>
        <taxon>Pseudomonadati</taxon>
        <taxon>Pseudomonadota</taxon>
        <taxon>Alphaproteobacteria</taxon>
        <taxon>Hyphomicrobiales</taxon>
        <taxon>Roseiarcaceae</taxon>
        <taxon>Roseiarcus</taxon>
    </lineage>
</organism>
<feature type="transmembrane region" description="Helical" evidence="10">
    <location>
        <begin position="413"/>
        <end position="433"/>
    </location>
</feature>
<dbReference type="PIRSF" id="PIRSF002869">
    <property type="entry name" value="MviN"/>
    <property type="match status" value="1"/>
</dbReference>
<dbReference type="UniPathway" id="UPA00219"/>
<dbReference type="Pfam" id="PF03023">
    <property type="entry name" value="MurJ"/>
    <property type="match status" value="1"/>
</dbReference>
<keyword evidence="2 10" id="KW-1003">Cell membrane</keyword>
<dbReference type="OrthoDB" id="9816572at2"/>
<feature type="transmembrane region" description="Helical" evidence="10">
    <location>
        <begin position="445"/>
        <end position="466"/>
    </location>
</feature>
<dbReference type="Proteomes" id="UP000253529">
    <property type="component" value="Unassembled WGS sequence"/>
</dbReference>
<reference evidence="12 13" key="1">
    <citation type="submission" date="2018-06" db="EMBL/GenBank/DDBJ databases">
        <title>Genomic Encyclopedia of Type Strains, Phase IV (KMG-IV): sequencing the most valuable type-strain genomes for metagenomic binning, comparative biology and taxonomic classification.</title>
        <authorList>
            <person name="Goeker M."/>
        </authorList>
    </citation>
    <scope>NUCLEOTIDE SEQUENCE [LARGE SCALE GENOMIC DNA]</scope>
    <source>
        <strain evidence="12 13">DSM 24875</strain>
    </source>
</reference>
<dbReference type="PANTHER" id="PTHR47019">
    <property type="entry name" value="LIPID II FLIPPASE MURJ"/>
    <property type="match status" value="1"/>
</dbReference>
<keyword evidence="10 11" id="KW-0961">Cell wall biogenesis/degradation</keyword>
<evidence type="ECO:0000256" key="8">
    <source>
        <dbReference type="ARBA" id="ARBA00060041"/>
    </source>
</evidence>
<protein>
    <recommendedName>
        <fullName evidence="10">Probable lipid II flippase MurJ</fullName>
    </recommendedName>
</protein>
<proteinExistence type="inferred from homology"/>
<comment type="pathway">
    <text evidence="10">Cell wall biogenesis; peptidoglycan biosynthesis.</text>
</comment>
<keyword evidence="10" id="KW-0997">Cell inner membrane</keyword>
<feature type="transmembrane region" description="Helical" evidence="10">
    <location>
        <begin position="486"/>
        <end position="510"/>
    </location>
</feature>
<keyword evidence="4 10" id="KW-0133">Cell shape</keyword>
<evidence type="ECO:0000256" key="1">
    <source>
        <dbReference type="ARBA" id="ARBA00004651"/>
    </source>
</evidence>
<dbReference type="GO" id="GO:0015648">
    <property type="term" value="F:lipid-linked peptidoglycan transporter activity"/>
    <property type="evidence" value="ECO:0007669"/>
    <property type="project" value="UniProtKB-UniRule"/>
</dbReference>
<evidence type="ECO:0000256" key="5">
    <source>
        <dbReference type="ARBA" id="ARBA00022984"/>
    </source>
</evidence>
<dbReference type="InterPro" id="IPR051050">
    <property type="entry name" value="Lipid_II_flippase_MurJ/MviN"/>
</dbReference>
<feature type="transmembrane region" description="Helical" evidence="10">
    <location>
        <begin position="125"/>
        <end position="147"/>
    </location>
</feature>
<keyword evidence="13" id="KW-1185">Reference proteome</keyword>
<dbReference type="HAMAP" id="MF_02078">
    <property type="entry name" value="MurJ_MviN"/>
    <property type="match status" value="1"/>
</dbReference>
<evidence type="ECO:0000256" key="7">
    <source>
        <dbReference type="ARBA" id="ARBA00023136"/>
    </source>
</evidence>
<feature type="transmembrane region" description="Helical" evidence="10">
    <location>
        <begin position="159"/>
        <end position="181"/>
    </location>
</feature>
<feature type="transmembrane region" description="Helical" evidence="10">
    <location>
        <begin position="84"/>
        <end position="105"/>
    </location>
</feature>
<feature type="transmembrane region" description="Helical" evidence="10">
    <location>
        <begin position="233"/>
        <end position="256"/>
    </location>
</feature>
<evidence type="ECO:0000313" key="13">
    <source>
        <dbReference type="Proteomes" id="UP000253529"/>
    </source>
</evidence>
<dbReference type="RefSeq" id="WP_113891550.1">
    <property type="nucleotide sequence ID" value="NZ_QNRK01000030.1"/>
</dbReference>
<dbReference type="GO" id="GO:0071555">
    <property type="term" value="P:cell wall organization"/>
    <property type="evidence" value="ECO:0007669"/>
    <property type="project" value="UniProtKB-UniRule"/>
</dbReference>
<feature type="transmembrane region" description="Helical" evidence="10">
    <location>
        <begin position="353"/>
        <end position="370"/>
    </location>
</feature>
<dbReference type="InterPro" id="IPR004268">
    <property type="entry name" value="MurJ"/>
</dbReference>
<dbReference type="NCBIfam" id="TIGR01695">
    <property type="entry name" value="murJ_mviN"/>
    <property type="match status" value="1"/>
</dbReference>
<dbReference type="GO" id="GO:0008360">
    <property type="term" value="P:regulation of cell shape"/>
    <property type="evidence" value="ECO:0007669"/>
    <property type="project" value="UniProtKB-UniRule"/>
</dbReference>
<comment type="caution">
    <text evidence="10">Lacks conserved residue(s) required for the propagation of feature annotation.</text>
</comment>
<dbReference type="GO" id="GO:0009252">
    <property type="term" value="P:peptidoglycan biosynthetic process"/>
    <property type="evidence" value="ECO:0007669"/>
    <property type="project" value="UniProtKB-UniRule"/>
</dbReference>
<comment type="function">
    <text evidence="8 10 11">Involved in peptidoglycan biosynthesis. Transports lipid-linked peptidoglycan precursors from the inner to the outer leaflet of the cytoplasmic membrane.</text>
</comment>
<feature type="transmembrane region" description="Helical" evidence="10">
    <location>
        <begin position="193"/>
        <end position="212"/>
    </location>
</feature>
<evidence type="ECO:0000256" key="4">
    <source>
        <dbReference type="ARBA" id="ARBA00022960"/>
    </source>
</evidence>
<keyword evidence="3 10" id="KW-0812">Transmembrane</keyword>